<accession>A0A7N2LML0</accession>
<dbReference type="EMBL" id="LRBV02000005">
    <property type="status" value="NOT_ANNOTATED_CDS"/>
    <property type="molecule type" value="Genomic_DNA"/>
</dbReference>
<keyword evidence="3" id="KW-1185">Reference proteome</keyword>
<feature type="region of interest" description="Disordered" evidence="1">
    <location>
        <begin position="15"/>
        <end position="66"/>
    </location>
</feature>
<evidence type="ECO:0000256" key="1">
    <source>
        <dbReference type="SAM" id="MobiDB-lite"/>
    </source>
</evidence>
<name>A0A7N2LML0_QUELO</name>
<protein>
    <submittedName>
        <fullName evidence="2">Uncharacterized protein</fullName>
    </submittedName>
</protein>
<dbReference type="EnsemblPlants" id="QL05p032844:mrna">
    <property type="protein sequence ID" value="QL05p032844:mrna"/>
    <property type="gene ID" value="QL05p032844"/>
</dbReference>
<reference evidence="2" key="2">
    <citation type="submission" date="2021-01" db="UniProtKB">
        <authorList>
            <consortium name="EnsemblPlants"/>
        </authorList>
    </citation>
    <scope>IDENTIFICATION</scope>
</reference>
<proteinExistence type="predicted"/>
<organism evidence="2 3">
    <name type="scientific">Quercus lobata</name>
    <name type="common">Valley oak</name>
    <dbReference type="NCBI Taxonomy" id="97700"/>
    <lineage>
        <taxon>Eukaryota</taxon>
        <taxon>Viridiplantae</taxon>
        <taxon>Streptophyta</taxon>
        <taxon>Embryophyta</taxon>
        <taxon>Tracheophyta</taxon>
        <taxon>Spermatophyta</taxon>
        <taxon>Magnoliopsida</taxon>
        <taxon>eudicotyledons</taxon>
        <taxon>Gunneridae</taxon>
        <taxon>Pentapetalae</taxon>
        <taxon>rosids</taxon>
        <taxon>fabids</taxon>
        <taxon>Fagales</taxon>
        <taxon>Fagaceae</taxon>
        <taxon>Quercus</taxon>
    </lineage>
</organism>
<evidence type="ECO:0000313" key="3">
    <source>
        <dbReference type="Proteomes" id="UP000594261"/>
    </source>
</evidence>
<dbReference type="AlphaFoldDB" id="A0A7N2LML0"/>
<sequence>MLSGSRILTNVSSALSEVNNKPSLIESPMSREKHNKSVVDMHNSLPVDVDVDDDNAKANEKGTWQM</sequence>
<feature type="compositionally biased region" description="Basic and acidic residues" evidence="1">
    <location>
        <begin position="29"/>
        <end position="39"/>
    </location>
</feature>
<dbReference type="Gramene" id="QL05p032844:mrna">
    <property type="protein sequence ID" value="QL05p032844:mrna"/>
    <property type="gene ID" value="QL05p032844"/>
</dbReference>
<dbReference type="Proteomes" id="UP000594261">
    <property type="component" value="Chromosome 5"/>
</dbReference>
<reference evidence="2 3" key="1">
    <citation type="journal article" date="2016" name="G3 (Bethesda)">
        <title>First Draft Assembly and Annotation of the Genome of a California Endemic Oak Quercus lobata Nee (Fagaceae).</title>
        <authorList>
            <person name="Sork V.L."/>
            <person name="Fitz-Gibbon S.T."/>
            <person name="Puiu D."/>
            <person name="Crepeau M."/>
            <person name="Gugger P.F."/>
            <person name="Sherman R."/>
            <person name="Stevens K."/>
            <person name="Langley C.H."/>
            <person name="Pellegrini M."/>
            <person name="Salzberg S.L."/>
        </authorList>
    </citation>
    <scope>NUCLEOTIDE SEQUENCE [LARGE SCALE GENOMIC DNA]</scope>
    <source>
        <strain evidence="2 3">cv. SW786</strain>
    </source>
</reference>
<dbReference type="InParanoid" id="A0A7N2LML0"/>
<evidence type="ECO:0000313" key="2">
    <source>
        <dbReference type="EnsemblPlants" id="QL05p032844:mrna"/>
    </source>
</evidence>